<keyword evidence="3" id="KW-1185">Reference proteome</keyword>
<evidence type="ECO:0000256" key="1">
    <source>
        <dbReference type="SAM" id="MobiDB-lite"/>
    </source>
</evidence>
<evidence type="ECO:0000313" key="3">
    <source>
        <dbReference type="Proteomes" id="UP000183567"/>
    </source>
</evidence>
<dbReference type="EMBL" id="LVVM01004986">
    <property type="protein sequence ID" value="OJA11642.1"/>
    <property type="molecule type" value="Genomic_DNA"/>
</dbReference>
<feature type="non-terminal residue" evidence="2">
    <location>
        <position position="1"/>
    </location>
</feature>
<organism evidence="2 3">
    <name type="scientific">Rhizopogon vesiculosus</name>
    <dbReference type="NCBI Taxonomy" id="180088"/>
    <lineage>
        <taxon>Eukaryota</taxon>
        <taxon>Fungi</taxon>
        <taxon>Dikarya</taxon>
        <taxon>Basidiomycota</taxon>
        <taxon>Agaricomycotina</taxon>
        <taxon>Agaricomycetes</taxon>
        <taxon>Agaricomycetidae</taxon>
        <taxon>Boletales</taxon>
        <taxon>Suillineae</taxon>
        <taxon>Rhizopogonaceae</taxon>
        <taxon>Rhizopogon</taxon>
    </lineage>
</organism>
<protein>
    <submittedName>
        <fullName evidence="2">Uncharacterized protein</fullName>
    </submittedName>
</protein>
<gene>
    <name evidence="2" type="ORF">AZE42_13482</name>
</gene>
<comment type="caution">
    <text evidence="2">The sequence shown here is derived from an EMBL/GenBank/DDBJ whole genome shotgun (WGS) entry which is preliminary data.</text>
</comment>
<feature type="region of interest" description="Disordered" evidence="1">
    <location>
        <begin position="1"/>
        <end position="41"/>
    </location>
</feature>
<reference evidence="2 3" key="1">
    <citation type="submission" date="2016-03" db="EMBL/GenBank/DDBJ databases">
        <title>Comparative genomics of the ectomycorrhizal sister species Rhizopogon vinicolor and Rhizopogon vesiculosus (Basidiomycota: Boletales) reveals a divergence of the mating type B locus.</title>
        <authorList>
            <person name="Mujic A.B."/>
            <person name="Kuo A."/>
            <person name="Tritt A."/>
            <person name="Lipzen A."/>
            <person name="Chen C."/>
            <person name="Johnson J."/>
            <person name="Sharma A."/>
            <person name="Barry K."/>
            <person name="Grigoriev I.V."/>
            <person name="Spatafora J.W."/>
        </authorList>
    </citation>
    <scope>NUCLEOTIDE SEQUENCE [LARGE SCALE GENOMIC DNA]</scope>
    <source>
        <strain evidence="2 3">AM-OR11-056</strain>
    </source>
</reference>
<dbReference type="AlphaFoldDB" id="A0A1J8QQH7"/>
<sequence>PPSRPFVLARRSPVSPAENTRQAIVPPPSRPFSSAGKLRTPVAAKTRPVVNISGAKGSDNPTPVAATMGPAVNISGAKGSDKRHRPVNSGPVQMQTTMHGHEGGVSVTNHFYLMASDPGPVRTIRDVGYDRICHDIGNALAGLSLQSMVMDEIWRCIQQVEGYTANSWMAILGKLDIPEDRWGELIRVIANASRDRQLLRT</sequence>
<proteinExistence type="predicted"/>
<dbReference type="Proteomes" id="UP000183567">
    <property type="component" value="Unassembled WGS sequence"/>
</dbReference>
<name>A0A1J8QQH7_9AGAM</name>
<dbReference type="OrthoDB" id="2682188at2759"/>
<accession>A0A1J8QQH7</accession>
<evidence type="ECO:0000313" key="2">
    <source>
        <dbReference type="EMBL" id="OJA11642.1"/>
    </source>
</evidence>